<name>A0ABX9SSD5_9GAMM</name>
<sequence length="149" mass="16863">MVRSGVLIMYYYSATTNAFYPVEWKQDYINAGSFPNDAVEVDKSVFIEFAGSIPPKGKYRIAGKNGLPEWADIPPPTKEELISIAESQKAQFISLANEKIMPLSDAEELDIATDEEMLLLKEWKKYRVMLNRVDTSNAPEIDWPITPLS</sequence>
<protein>
    <submittedName>
        <fullName evidence="1">Virus tail fiber assembly protein lambda gpK</fullName>
    </submittedName>
</protein>
<dbReference type="InterPro" id="IPR003458">
    <property type="entry name" value="Phage_T4_Gp38_tail_assem"/>
</dbReference>
<comment type="caution">
    <text evidence="1">The sequence shown here is derived from an EMBL/GenBank/DDBJ whole genome shotgun (WGS) entry which is preliminary data.</text>
</comment>
<dbReference type="InterPro" id="IPR051220">
    <property type="entry name" value="TFA_Chaperone"/>
</dbReference>
<dbReference type="Pfam" id="PF02413">
    <property type="entry name" value="Caudo_TAP"/>
    <property type="match status" value="1"/>
</dbReference>
<evidence type="ECO:0000313" key="1">
    <source>
        <dbReference type="EMBL" id="RKS66401.1"/>
    </source>
</evidence>
<reference evidence="1 2" key="1">
    <citation type="submission" date="2018-10" db="EMBL/GenBank/DDBJ databases">
        <title>Genomic Encyclopedia of Archaeal and Bacterial Type Strains, Phase II (KMG-II): from individual species to whole genera.</title>
        <authorList>
            <person name="Goeker M."/>
        </authorList>
    </citation>
    <scope>NUCLEOTIDE SEQUENCE [LARGE SCALE GENOMIC DNA]</scope>
    <source>
        <strain evidence="1 2">DSM 15149</strain>
    </source>
</reference>
<organism evidence="1 2">
    <name type="scientific">Photorhabdus asymbiotica</name>
    <dbReference type="NCBI Taxonomy" id="291112"/>
    <lineage>
        <taxon>Bacteria</taxon>
        <taxon>Pseudomonadati</taxon>
        <taxon>Pseudomonadota</taxon>
        <taxon>Gammaproteobacteria</taxon>
        <taxon>Enterobacterales</taxon>
        <taxon>Morganellaceae</taxon>
        <taxon>Photorhabdus</taxon>
    </lineage>
</organism>
<dbReference type="Proteomes" id="UP000280955">
    <property type="component" value="Unassembled WGS sequence"/>
</dbReference>
<keyword evidence="2" id="KW-1185">Reference proteome</keyword>
<dbReference type="PANTHER" id="PTHR34413:SF1">
    <property type="entry name" value="CYTOPLASMIC PROTEIN"/>
    <property type="match status" value="1"/>
</dbReference>
<proteinExistence type="predicted"/>
<accession>A0ABX9SSD5</accession>
<gene>
    <name evidence="1" type="ORF">BDD30_0697</name>
</gene>
<dbReference type="EMBL" id="RBLJ01000001">
    <property type="protein sequence ID" value="RKS66401.1"/>
    <property type="molecule type" value="Genomic_DNA"/>
</dbReference>
<evidence type="ECO:0000313" key="2">
    <source>
        <dbReference type="Proteomes" id="UP000280955"/>
    </source>
</evidence>
<dbReference type="PANTHER" id="PTHR34413">
    <property type="entry name" value="PROPHAGE TAIL FIBER ASSEMBLY PROTEIN HOMOLOG TFAE-RELATED-RELATED"/>
    <property type="match status" value="1"/>
</dbReference>